<dbReference type="Proteomes" id="UP000789359">
    <property type="component" value="Unassembled WGS sequence"/>
</dbReference>
<dbReference type="EMBL" id="CAJHOE010000001">
    <property type="protein sequence ID" value="CAD7287142.1"/>
    <property type="molecule type" value="Genomic_DNA"/>
</dbReference>
<dbReference type="InterPro" id="IPR027417">
    <property type="entry name" value="P-loop_NTPase"/>
</dbReference>
<keyword evidence="9" id="KW-0460">Magnesium</keyword>
<keyword evidence="8" id="KW-0067">ATP-binding</keyword>
<keyword evidence="6" id="KW-0479">Metal-binding</keyword>
<dbReference type="RefSeq" id="WP_230056539.1">
    <property type="nucleotide sequence ID" value="NZ_CAJHOE010000001.1"/>
</dbReference>
<keyword evidence="4" id="KW-0963">Cytoplasm</keyword>
<evidence type="ECO:0000313" key="12">
    <source>
        <dbReference type="Proteomes" id="UP000789359"/>
    </source>
</evidence>
<organism evidence="11 12">
    <name type="scientific">Campylobacter suis</name>
    <dbReference type="NCBI Taxonomy" id="2790657"/>
    <lineage>
        <taxon>Bacteria</taxon>
        <taxon>Pseudomonadati</taxon>
        <taxon>Campylobacterota</taxon>
        <taxon>Epsilonproteobacteria</taxon>
        <taxon>Campylobacterales</taxon>
        <taxon>Campylobacteraceae</taxon>
        <taxon>Campylobacter</taxon>
    </lineage>
</organism>
<dbReference type="PANTHER" id="PTHR33540">
    <property type="entry name" value="TRNA THREONYLCARBAMOYLADENOSINE BIOSYNTHESIS PROTEIN TSAE"/>
    <property type="match status" value="1"/>
</dbReference>
<evidence type="ECO:0000256" key="2">
    <source>
        <dbReference type="ARBA" id="ARBA00007599"/>
    </source>
</evidence>
<dbReference type="SUPFAM" id="SSF52540">
    <property type="entry name" value="P-loop containing nucleoside triphosphate hydrolases"/>
    <property type="match status" value="1"/>
</dbReference>
<accession>A0ABM8Q2X2</accession>
<keyword evidence="5" id="KW-0819">tRNA processing</keyword>
<evidence type="ECO:0000256" key="3">
    <source>
        <dbReference type="ARBA" id="ARBA00019010"/>
    </source>
</evidence>
<gene>
    <name evidence="11" type="primary">tsaE</name>
    <name evidence="11" type="ORF">LMG8286_00773</name>
</gene>
<evidence type="ECO:0000256" key="6">
    <source>
        <dbReference type="ARBA" id="ARBA00022723"/>
    </source>
</evidence>
<keyword evidence="12" id="KW-1185">Reference proteome</keyword>
<evidence type="ECO:0000256" key="4">
    <source>
        <dbReference type="ARBA" id="ARBA00022490"/>
    </source>
</evidence>
<proteinExistence type="inferred from homology"/>
<dbReference type="NCBIfam" id="TIGR00150">
    <property type="entry name" value="T6A_YjeE"/>
    <property type="match status" value="1"/>
</dbReference>
<evidence type="ECO:0000256" key="7">
    <source>
        <dbReference type="ARBA" id="ARBA00022741"/>
    </source>
</evidence>
<name>A0ABM8Q2X2_9BACT</name>
<comment type="similarity">
    <text evidence="2">Belongs to the TsaE family.</text>
</comment>
<evidence type="ECO:0000256" key="1">
    <source>
        <dbReference type="ARBA" id="ARBA00004496"/>
    </source>
</evidence>
<dbReference type="Gene3D" id="3.40.50.300">
    <property type="entry name" value="P-loop containing nucleotide triphosphate hydrolases"/>
    <property type="match status" value="1"/>
</dbReference>
<evidence type="ECO:0000256" key="8">
    <source>
        <dbReference type="ARBA" id="ARBA00022840"/>
    </source>
</evidence>
<evidence type="ECO:0000256" key="9">
    <source>
        <dbReference type="ARBA" id="ARBA00022842"/>
    </source>
</evidence>
<keyword evidence="7" id="KW-0547">Nucleotide-binding</keyword>
<dbReference type="InterPro" id="IPR003442">
    <property type="entry name" value="T6A_TsaE"/>
</dbReference>
<dbReference type="PANTHER" id="PTHR33540:SF2">
    <property type="entry name" value="TRNA THREONYLCARBAMOYLADENOSINE BIOSYNTHESIS PROTEIN TSAE"/>
    <property type="match status" value="1"/>
</dbReference>
<evidence type="ECO:0000256" key="5">
    <source>
        <dbReference type="ARBA" id="ARBA00022694"/>
    </source>
</evidence>
<protein>
    <recommendedName>
        <fullName evidence="3">tRNA threonylcarbamoyladenosine biosynthesis protein TsaE</fullName>
    </recommendedName>
    <alternativeName>
        <fullName evidence="10">t(6)A37 threonylcarbamoyladenosine biosynthesis protein TsaE</fullName>
    </alternativeName>
</protein>
<reference evidence="11 12" key="1">
    <citation type="submission" date="2020-11" db="EMBL/GenBank/DDBJ databases">
        <authorList>
            <person name="Peeters C."/>
        </authorList>
    </citation>
    <scope>NUCLEOTIDE SEQUENCE [LARGE SCALE GENOMIC DNA]</scope>
    <source>
        <strain evidence="11 12">LMG 8286</strain>
    </source>
</reference>
<evidence type="ECO:0000313" key="11">
    <source>
        <dbReference type="EMBL" id="CAD7287142.1"/>
    </source>
</evidence>
<evidence type="ECO:0000256" key="10">
    <source>
        <dbReference type="ARBA" id="ARBA00032441"/>
    </source>
</evidence>
<dbReference type="Pfam" id="PF02367">
    <property type="entry name" value="TsaE"/>
    <property type="match status" value="1"/>
</dbReference>
<sequence length="132" mass="15214">MKITAKLDEIYKIAELLPRQGIVILQGNLASGKTTLVKEIARLHGLTQEITSPTFSVMQSYEDRIFHYDIYQNGIDALLTNGLFENLLQDGLHLVEWGDERLENLLKKYELKYIKVIIKTIENTREYEVVCA</sequence>
<comment type="subcellular location">
    <subcellularLocation>
        <location evidence="1">Cytoplasm</location>
    </subcellularLocation>
</comment>
<comment type="caution">
    <text evidence="11">The sequence shown here is derived from an EMBL/GenBank/DDBJ whole genome shotgun (WGS) entry which is preliminary data.</text>
</comment>